<dbReference type="Proteomes" id="UP000295689">
    <property type="component" value="Unassembled WGS sequence"/>
</dbReference>
<dbReference type="Pfam" id="PF04892">
    <property type="entry name" value="VanZ"/>
    <property type="match status" value="1"/>
</dbReference>
<keyword evidence="1" id="KW-0472">Membrane</keyword>
<dbReference type="InterPro" id="IPR006976">
    <property type="entry name" value="VanZ-like"/>
</dbReference>
<keyword evidence="1" id="KW-0812">Transmembrane</keyword>
<sequence length="192" mass="21924">MLNFEDFGLICLVVYIIFIVKKKKENLADPNVMLNCFLFVYILILINVTIFPLPIDSQLIRDSIESPEYNPTNNFIPFQSISNYLSGPHFTVAVKNILGNILLPAPLGFFLNYYKRGPISLMLLILIGFFSSLSVELSQLLISSILGFTYRSFDVDDLILNTIGFTLGFIIFHIFHKLIPAQYLKKFFKLPA</sequence>
<feature type="transmembrane region" description="Helical" evidence="1">
    <location>
        <begin position="158"/>
        <end position="179"/>
    </location>
</feature>
<dbReference type="PANTHER" id="PTHR36834">
    <property type="entry name" value="MEMBRANE PROTEIN-RELATED"/>
    <property type="match status" value="1"/>
</dbReference>
<keyword evidence="4" id="KW-1185">Reference proteome</keyword>
<gene>
    <name evidence="3" type="ORF">EV146_11480</name>
</gene>
<dbReference type="AlphaFoldDB" id="A0A4R2B1Z0"/>
<accession>A0A4R2B1Z0</accession>
<dbReference type="RefSeq" id="WP_132011074.1">
    <property type="nucleotide sequence ID" value="NZ_JABUHM010000012.1"/>
</dbReference>
<dbReference type="EMBL" id="SLVV01000014">
    <property type="protein sequence ID" value="TCN20461.1"/>
    <property type="molecule type" value="Genomic_DNA"/>
</dbReference>
<evidence type="ECO:0000313" key="3">
    <source>
        <dbReference type="EMBL" id="TCN20461.1"/>
    </source>
</evidence>
<feature type="transmembrane region" description="Helical" evidence="1">
    <location>
        <begin position="97"/>
        <end position="114"/>
    </location>
</feature>
<proteinExistence type="predicted"/>
<reference evidence="3 4" key="1">
    <citation type="journal article" date="2015" name="Stand. Genomic Sci.">
        <title>Genomic Encyclopedia of Bacterial and Archaeal Type Strains, Phase III: the genomes of soil and plant-associated and newly described type strains.</title>
        <authorList>
            <person name="Whitman W.B."/>
            <person name="Woyke T."/>
            <person name="Klenk H.P."/>
            <person name="Zhou Y."/>
            <person name="Lilburn T.G."/>
            <person name="Beck B.J."/>
            <person name="De Vos P."/>
            <person name="Vandamme P."/>
            <person name="Eisen J.A."/>
            <person name="Garrity G."/>
            <person name="Hugenholtz P."/>
            <person name="Kyrpides N.C."/>
        </authorList>
    </citation>
    <scope>NUCLEOTIDE SEQUENCE [LARGE SCALE GENOMIC DNA]</scope>
    <source>
        <strain evidence="3 4">CV53</strain>
    </source>
</reference>
<keyword evidence="1" id="KW-1133">Transmembrane helix</keyword>
<organism evidence="3 4">
    <name type="scientific">Mesobacillus foraminis</name>
    <dbReference type="NCBI Taxonomy" id="279826"/>
    <lineage>
        <taxon>Bacteria</taxon>
        <taxon>Bacillati</taxon>
        <taxon>Bacillota</taxon>
        <taxon>Bacilli</taxon>
        <taxon>Bacillales</taxon>
        <taxon>Bacillaceae</taxon>
        <taxon>Mesobacillus</taxon>
    </lineage>
</organism>
<feature type="transmembrane region" description="Helical" evidence="1">
    <location>
        <begin position="121"/>
        <end position="146"/>
    </location>
</feature>
<dbReference type="PANTHER" id="PTHR36834:SF1">
    <property type="entry name" value="INTEGRAL MEMBRANE PROTEIN"/>
    <property type="match status" value="1"/>
</dbReference>
<name>A0A4R2B1Z0_9BACI</name>
<dbReference type="InterPro" id="IPR053150">
    <property type="entry name" value="Teicoplanin_resist-assoc"/>
</dbReference>
<feature type="transmembrane region" description="Helical" evidence="1">
    <location>
        <begin position="33"/>
        <end position="55"/>
    </location>
</feature>
<feature type="transmembrane region" description="Helical" evidence="1">
    <location>
        <begin position="6"/>
        <end position="21"/>
    </location>
</feature>
<feature type="domain" description="VanZ-like" evidence="2">
    <location>
        <begin position="39"/>
        <end position="175"/>
    </location>
</feature>
<evidence type="ECO:0000313" key="4">
    <source>
        <dbReference type="Proteomes" id="UP000295689"/>
    </source>
</evidence>
<protein>
    <submittedName>
        <fullName evidence="3">Glycopeptide antibiotics resistance protein</fullName>
    </submittedName>
</protein>
<evidence type="ECO:0000259" key="2">
    <source>
        <dbReference type="Pfam" id="PF04892"/>
    </source>
</evidence>
<comment type="caution">
    <text evidence="3">The sequence shown here is derived from an EMBL/GenBank/DDBJ whole genome shotgun (WGS) entry which is preliminary data.</text>
</comment>
<evidence type="ECO:0000256" key="1">
    <source>
        <dbReference type="SAM" id="Phobius"/>
    </source>
</evidence>